<evidence type="ECO:0000313" key="2">
    <source>
        <dbReference type="Proteomes" id="UP000887568"/>
    </source>
</evidence>
<organism evidence="1 2">
    <name type="scientific">Patiria miniata</name>
    <name type="common">Bat star</name>
    <name type="synonym">Asterina miniata</name>
    <dbReference type="NCBI Taxonomy" id="46514"/>
    <lineage>
        <taxon>Eukaryota</taxon>
        <taxon>Metazoa</taxon>
        <taxon>Echinodermata</taxon>
        <taxon>Eleutherozoa</taxon>
        <taxon>Asterozoa</taxon>
        <taxon>Asteroidea</taxon>
        <taxon>Valvatacea</taxon>
        <taxon>Valvatida</taxon>
        <taxon>Asterinidae</taxon>
        <taxon>Patiria</taxon>
    </lineage>
</organism>
<dbReference type="Gene3D" id="3.40.50.150">
    <property type="entry name" value="Vaccinia Virus protein VP39"/>
    <property type="match status" value="1"/>
</dbReference>
<dbReference type="InterPro" id="IPR029063">
    <property type="entry name" value="SAM-dependent_MTases_sf"/>
</dbReference>
<dbReference type="OMA" id="RKFDFIS"/>
<sequence length="358" mass="40369">MYSLKVTANHRPIIFPYRNLPCSSHGTPWELHGELDTMWPGILPSHSCRLSSCQNIGVSRREDNMDTNWSLLNNPGHYVKTFNVFRDRCSDVSVFSVWVDGVFSEVVVGKLQATLDRQEELRILGVGSGSGVTDCIMLERLLKQFSRINNRVVEPLAEFLDLYKSLVSSKAHQLHGVECDWRQQTIGQYQKAGDSSKFHFISAVHSIYYIAGDVDSGLMDLYNRLEPGGVMLVILNSDTCKFSRLLGQLKSSLDTSSYNMTSADIRSCLDRRGIPYTQYPQTVRIDVTQCFDQASEEGGLLLDFVTHVVNFRKTAPEDMQRSVMECLGRGDCSERESGGAIFLNMDWDIIVINQPQSE</sequence>
<dbReference type="RefSeq" id="XP_038068248.1">
    <property type="nucleotide sequence ID" value="XM_038212320.1"/>
</dbReference>
<dbReference type="CDD" id="cd02440">
    <property type="entry name" value="AdoMet_MTases"/>
    <property type="match status" value="1"/>
</dbReference>
<dbReference type="OrthoDB" id="5984880at2759"/>
<reference evidence="1" key="1">
    <citation type="submission" date="2022-11" db="UniProtKB">
        <authorList>
            <consortium name="EnsemblMetazoa"/>
        </authorList>
    </citation>
    <scope>IDENTIFICATION</scope>
</reference>
<proteinExistence type="predicted"/>
<dbReference type="Proteomes" id="UP000887568">
    <property type="component" value="Unplaced"/>
</dbReference>
<name>A0A914AX21_PATMI</name>
<evidence type="ECO:0008006" key="3">
    <source>
        <dbReference type="Google" id="ProtNLM"/>
    </source>
</evidence>
<dbReference type="GeneID" id="119737754"/>
<dbReference type="AlphaFoldDB" id="A0A914AX21"/>
<keyword evidence="2" id="KW-1185">Reference proteome</keyword>
<dbReference type="EnsemblMetazoa" id="XM_038212320.1">
    <property type="protein sequence ID" value="XP_038068248.1"/>
    <property type="gene ID" value="LOC119737754"/>
</dbReference>
<protein>
    <recommendedName>
        <fullName evidence="3">Histamine N-methyltransferase</fullName>
    </recommendedName>
</protein>
<accession>A0A914AX21</accession>
<dbReference type="SUPFAM" id="SSF53335">
    <property type="entry name" value="S-adenosyl-L-methionine-dependent methyltransferases"/>
    <property type="match status" value="1"/>
</dbReference>
<evidence type="ECO:0000313" key="1">
    <source>
        <dbReference type="EnsemblMetazoa" id="XP_038068248.1"/>
    </source>
</evidence>